<dbReference type="CDD" id="cd02440">
    <property type="entry name" value="AdoMet_MTases"/>
    <property type="match status" value="1"/>
</dbReference>
<dbReference type="SUPFAM" id="SSF53335">
    <property type="entry name" value="S-adenosyl-L-methionine-dependent methyltransferases"/>
    <property type="match status" value="1"/>
</dbReference>
<keyword evidence="1" id="KW-0808">Transferase</keyword>
<dbReference type="GO" id="GO:0008168">
    <property type="term" value="F:methyltransferase activity"/>
    <property type="evidence" value="ECO:0007669"/>
    <property type="project" value="UniProtKB-KW"/>
</dbReference>
<reference evidence="1" key="1">
    <citation type="submission" date="2018-07" db="EMBL/GenBank/DDBJ databases">
        <title>Genome assembly of strain Ka43.</title>
        <authorList>
            <person name="Kukolya J."/>
            <person name="Nagy I."/>
            <person name="Horvath B."/>
            <person name="Toth A."/>
        </authorList>
    </citation>
    <scope>NUCLEOTIDE SEQUENCE</scope>
    <source>
        <strain evidence="1">KB43</strain>
    </source>
</reference>
<dbReference type="Pfam" id="PF13489">
    <property type="entry name" value="Methyltransf_23"/>
    <property type="match status" value="1"/>
</dbReference>
<dbReference type="EMBL" id="PRDL01000001">
    <property type="protein sequence ID" value="MBE8718957.1"/>
    <property type="molecule type" value="Genomic_DNA"/>
</dbReference>
<dbReference type="PANTHER" id="PTHR43861">
    <property type="entry name" value="TRANS-ACONITATE 2-METHYLTRANSFERASE-RELATED"/>
    <property type="match status" value="1"/>
</dbReference>
<dbReference type="Gene3D" id="3.40.50.150">
    <property type="entry name" value="Vaccinia Virus protein VP39"/>
    <property type="match status" value="1"/>
</dbReference>
<keyword evidence="1" id="KW-0489">Methyltransferase</keyword>
<dbReference type="GO" id="GO:0032259">
    <property type="term" value="P:methylation"/>
    <property type="evidence" value="ECO:0007669"/>
    <property type="project" value="UniProtKB-KW"/>
</dbReference>
<comment type="caution">
    <text evidence="1">The sequence shown here is derived from an EMBL/GenBank/DDBJ whole genome shotgun (WGS) entry which is preliminary data.</text>
</comment>
<proteinExistence type="predicted"/>
<evidence type="ECO:0000313" key="2">
    <source>
        <dbReference type="Proteomes" id="UP000652567"/>
    </source>
</evidence>
<organism evidence="1 2">
    <name type="scientific">Cellvibrio polysaccharolyticus</name>
    <dbReference type="NCBI Taxonomy" id="2082724"/>
    <lineage>
        <taxon>Bacteria</taxon>
        <taxon>Pseudomonadati</taxon>
        <taxon>Pseudomonadota</taxon>
        <taxon>Gammaproteobacteria</taxon>
        <taxon>Cellvibrionales</taxon>
        <taxon>Cellvibrionaceae</taxon>
        <taxon>Cellvibrio</taxon>
    </lineage>
</organism>
<accession>A0A928V627</accession>
<dbReference type="Proteomes" id="UP000652567">
    <property type="component" value="Unassembled WGS sequence"/>
</dbReference>
<gene>
    <name evidence="1" type="ORF">C4F51_17415</name>
</gene>
<dbReference type="RefSeq" id="WP_193911938.1">
    <property type="nucleotide sequence ID" value="NZ_PRDL01000001.1"/>
</dbReference>
<evidence type="ECO:0000313" key="1">
    <source>
        <dbReference type="EMBL" id="MBE8718957.1"/>
    </source>
</evidence>
<dbReference type="AlphaFoldDB" id="A0A928V627"/>
<sequence length="241" mass="28296">MLTIDFRYLPLKAGDHVLDLGCGEGRHAINIYLQDAVTVLAIDLSHKDISVAREKFLPFENKDDLQRQLFFQVANGTQLPFADNTFDSIVCSEVLEHVENYLAILQEIRRILKPGGQLSVSVPRQWPEKMCWWLSDAYHQVEGGHIRIFNAKKLRQQVEDCGFLFSNQHWAHALHTPYWWLRCLFWKNQDNNRLIKIWHRLLVWDLMEKPWLTRWLERGLNPVLGKSVVMYFRADAKGVNS</sequence>
<keyword evidence="2" id="KW-1185">Reference proteome</keyword>
<dbReference type="InterPro" id="IPR029063">
    <property type="entry name" value="SAM-dependent_MTases_sf"/>
</dbReference>
<protein>
    <submittedName>
        <fullName evidence="1">Class I SAM-dependent methyltransferase</fullName>
    </submittedName>
</protein>
<name>A0A928V627_9GAMM</name>